<proteinExistence type="predicted"/>
<accession>A0A922I4C2</accession>
<keyword evidence="2" id="KW-1185">Reference proteome</keyword>
<name>A0A922I4C2_DERFA</name>
<dbReference type="Proteomes" id="UP000790347">
    <property type="component" value="Unassembled WGS sequence"/>
</dbReference>
<evidence type="ECO:0000313" key="1">
    <source>
        <dbReference type="EMBL" id="KAH9520515.1"/>
    </source>
</evidence>
<protein>
    <submittedName>
        <fullName evidence="1">Uncharacterized protein</fullName>
    </submittedName>
</protein>
<dbReference type="AlphaFoldDB" id="A0A922I4C2"/>
<reference evidence="1" key="1">
    <citation type="submission" date="2013-05" db="EMBL/GenBank/DDBJ databases">
        <authorList>
            <person name="Yim A.K.Y."/>
            <person name="Chan T.F."/>
            <person name="Ji K.M."/>
            <person name="Liu X.Y."/>
            <person name="Zhou J.W."/>
            <person name="Li R.Q."/>
            <person name="Yang K.Y."/>
            <person name="Li J."/>
            <person name="Li M."/>
            <person name="Law P.T.W."/>
            <person name="Wu Y.L."/>
            <person name="Cai Z.L."/>
            <person name="Qin H."/>
            <person name="Bao Y."/>
            <person name="Leung R.K.K."/>
            <person name="Ng P.K.S."/>
            <person name="Zou J."/>
            <person name="Zhong X.J."/>
            <person name="Ran P.X."/>
            <person name="Zhong N.S."/>
            <person name="Liu Z.G."/>
            <person name="Tsui S.K.W."/>
        </authorList>
    </citation>
    <scope>NUCLEOTIDE SEQUENCE</scope>
    <source>
        <strain evidence="1">Derf</strain>
        <tissue evidence="1">Whole organism</tissue>
    </source>
</reference>
<evidence type="ECO:0000313" key="2">
    <source>
        <dbReference type="Proteomes" id="UP000790347"/>
    </source>
</evidence>
<gene>
    <name evidence="1" type="ORF">DERF_004220</name>
</gene>
<comment type="caution">
    <text evidence="1">The sequence shown here is derived from an EMBL/GenBank/DDBJ whole genome shotgun (WGS) entry which is preliminary data.</text>
</comment>
<reference evidence="1" key="2">
    <citation type="journal article" date="2022" name="Res Sq">
        <title>Comparative Genomics Reveals Insights into the Divergent Evolution of Astigmatic Mites and Household Pest Adaptations.</title>
        <authorList>
            <person name="Xiong Q."/>
            <person name="Wan A.T.-Y."/>
            <person name="Liu X.-Y."/>
            <person name="Fung C.S.-H."/>
            <person name="Xiao X."/>
            <person name="Malainual N."/>
            <person name="Hou J."/>
            <person name="Wang L."/>
            <person name="Wang M."/>
            <person name="Yang K."/>
            <person name="Cui Y."/>
            <person name="Leung E."/>
            <person name="Nong W."/>
            <person name="Shin S.-K."/>
            <person name="Au S."/>
            <person name="Jeong K.Y."/>
            <person name="Chew F.T."/>
            <person name="Hui J."/>
            <person name="Leung T.F."/>
            <person name="Tungtrongchitr A."/>
            <person name="Zhong N."/>
            <person name="Liu Z."/>
            <person name="Tsui S."/>
        </authorList>
    </citation>
    <scope>NUCLEOTIDE SEQUENCE</scope>
    <source>
        <strain evidence="1">Derf</strain>
        <tissue evidence="1">Whole organism</tissue>
    </source>
</reference>
<organism evidence="1 2">
    <name type="scientific">Dermatophagoides farinae</name>
    <name type="common">American house dust mite</name>
    <dbReference type="NCBI Taxonomy" id="6954"/>
    <lineage>
        <taxon>Eukaryota</taxon>
        <taxon>Metazoa</taxon>
        <taxon>Ecdysozoa</taxon>
        <taxon>Arthropoda</taxon>
        <taxon>Chelicerata</taxon>
        <taxon>Arachnida</taxon>
        <taxon>Acari</taxon>
        <taxon>Acariformes</taxon>
        <taxon>Sarcoptiformes</taxon>
        <taxon>Astigmata</taxon>
        <taxon>Psoroptidia</taxon>
        <taxon>Analgoidea</taxon>
        <taxon>Pyroglyphidae</taxon>
        <taxon>Dermatophagoidinae</taxon>
        <taxon>Dermatophagoides</taxon>
    </lineage>
</organism>
<sequence>MSLKKEQHIYMCRVLPKLRPLAFAPLFVPYCKLITPSPARNCSSVKLRLFSSAGFGPKNGPGHSGCK</sequence>
<dbReference type="EMBL" id="ASGP02000002">
    <property type="protein sequence ID" value="KAH9520515.1"/>
    <property type="molecule type" value="Genomic_DNA"/>
</dbReference>